<evidence type="ECO:0000313" key="4">
    <source>
        <dbReference type="Proteomes" id="UP000291613"/>
    </source>
</evidence>
<comment type="caution">
    <text evidence="3">The sequence shown here is derived from an EMBL/GenBank/DDBJ whole genome shotgun (WGS) entry which is preliminary data.</text>
</comment>
<proteinExistence type="predicted"/>
<gene>
    <name evidence="3" type="ORF">EYR15_14910</name>
</gene>
<feature type="compositionally biased region" description="Low complexity" evidence="1">
    <location>
        <begin position="111"/>
        <end position="125"/>
    </location>
</feature>
<evidence type="ECO:0000313" key="3">
    <source>
        <dbReference type="EMBL" id="TBN47909.1"/>
    </source>
</evidence>
<evidence type="ECO:0008006" key="5">
    <source>
        <dbReference type="Google" id="ProtNLM"/>
    </source>
</evidence>
<dbReference type="InterPro" id="IPR009937">
    <property type="entry name" value="Phage_holin_3_6"/>
</dbReference>
<feature type="transmembrane region" description="Helical" evidence="2">
    <location>
        <begin position="60"/>
        <end position="80"/>
    </location>
</feature>
<dbReference type="Pfam" id="PF07332">
    <property type="entry name" value="Phage_holin_3_6"/>
    <property type="match status" value="1"/>
</dbReference>
<evidence type="ECO:0000256" key="2">
    <source>
        <dbReference type="SAM" id="Phobius"/>
    </source>
</evidence>
<evidence type="ECO:0000256" key="1">
    <source>
        <dbReference type="SAM" id="MobiDB-lite"/>
    </source>
</evidence>
<accession>A0A4Q9GA88</accession>
<dbReference type="AlphaFoldDB" id="A0A4Q9GA88"/>
<protein>
    <recommendedName>
        <fullName evidence="5">Phage holin family protein</fullName>
    </recommendedName>
</protein>
<keyword evidence="2" id="KW-0812">Transmembrane</keyword>
<sequence length="156" mass="15975">MWKLLLHSGVGLATFGVGRRIAQIKRTVTYLAIAGIVALLGAGALVAAAIIALVPYWGPLWATAAVGGGLLLVAIIVAYIGTRTQRPVKQPTPIVDRVRAELGAAGSAIASARATRPAPQSAAVVTPPPPPGARKKRAINMVLIATLAGVVLGRRL</sequence>
<dbReference type="EMBL" id="SIUB01000009">
    <property type="protein sequence ID" value="TBN47909.1"/>
    <property type="molecule type" value="Genomic_DNA"/>
</dbReference>
<dbReference type="OrthoDB" id="8449194at2"/>
<reference evidence="3 4" key="1">
    <citation type="submission" date="2019-02" db="EMBL/GenBank/DDBJ databases">
        <title>Hansschlegelia quercus sp. nov., a novel methylotrophic bacterium from buds of oak (Quercus robur L.).</title>
        <authorList>
            <person name="Agafonova N.V."/>
            <person name="Kaparullina E.N."/>
            <person name="Grouzdev D.S."/>
            <person name="Doronina N.V."/>
        </authorList>
    </citation>
    <scope>NUCLEOTIDE SEQUENCE [LARGE SCALE GENOMIC DNA]</scope>
    <source>
        <strain evidence="3 4">Dub</strain>
    </source>
</reference>
<dbReference type="RefSeq" id="WP_131004368.1">
    <property type="nucleotide sequence ID" value="NZ_JBHSZR010000008.1"/>
</dbReference>
<organism evidence="3 4">
    <name type="scientific">Hansschlegelia quercus</name>
    <dbReference type="NCBI Taxonomy" id="2528245"/>
    <lineage>
        <taxon>Bacteria</taxon>
        <taxon>Pseudomonadati</taxon>
        <taxon>Pseudomonadota</taxon>
        <taxon>Alphaproteobacteria</taxon>
        <taxon>Hyphomicrobiales</taxon>
        <taxon>Methylopilaceae</taxon>
        <taxon>Hansschlegelia</taxon>
    </lineage>
</organism>
<keyword evidence="4" id="KW-1185">Reference proteome</keyword>
<keyword evidence="2" id="KW-0472">Membrane</keyword>
<keyword evidence="2" id="KW-1133">Transmembrane helix</keyword>
<feature type="region of interest" description="Disordered" evidence="1">
    <location>
        <begin position="111"/>
        <end position="131"/>
    </location>
</feature>
<feature type="transmembrane region" description="Helical" evidence="2">
    <location>
        <begin position="28"/>
        <end position="54"/>
    </location>
</feature>
<dbReference type="Proteomes" id="UP000291613">
    <property type="component" value="Unassembled WGS sequence"/>
</dbReference>
<name>A0A4Q9GA88_9HYPH</name>